<evidence type="ECO:0000256" key="24">
    <source>
        <dbReference type="SAM" id="Phobius"/>
    </source>
</evidence>
<evidence type="ECO:0000256" key="4">
    <source>
        <dbReference type="ARBA" id="ARBA00022448"/>
    </source>
</evidence>
<keyword evidence="26" id="KW-1185">Reference proteome</keyword>
<feature type="region of interest" description="Disordered" evidence="23">
    <location>
        <begin position="434"/>
        <end position="461"/>
    </location>
</feature>
<dbReference type="InterPro" id="IPR036249">
    <property type="entry name" value="Thioredoxin-like_sf"/>
</dbReference>
<reference evidence="26" key="1">
    <citation type="journal article" date="2013" name="Genetics">
        <title>The draft genome and transcriptome of Panagrellus redivivus are shaped by the harsh demands of a free-living lifestyle.</title>
        <authorList>
            <person name="Srinivasan J."/>
            <person name="Dillman A.R."/>
            <person name="Macchietto M.G."/>
            <person name="Heikkinen L."/>
            <person name="Lakso M."/>
            <person name="Fracchia K.M."/>
            <person name="Antoshechkin I."/>
            <person name="Mortazavi A."/>
            <person name="Wong G."/>
            <person name="Sternberg P.W."/>
        </authorList>
    </citation>
    <scope>NUCLEOTIDE SEQUENCE [LARGE SCALE GENOMIC DNA]</scope>
    <source>
        <strain evidence="26">MT8872</strain>
    </source>
</reference>
<evidence type="ECO:0000259" key="25">
    <source>
        <dbReference type="PROSITE" id="PS51352"/>
    </source>
</evidence>
<keyword evidence="18" id="KW-0449">Lipoprotein</keyword>
<evidence type="ECO:0000256" key="20">
    <source>
        <dbReference type="ARBA" id="ARBA00072260"/>
    </source>
</evidence>
<keyword evidence="16" id="KW-0413">Isomerase</keyword>
<organism evidence="26 27">
    <name type="scientific">Panagrellus redivivus</name>
    <name type="common">Microworm</name>
    <dbReference type="NCBI Taxonomy" id="6233"/>
    <lineage>
        <taxon>Eukaryota</taxon>
        <taxon>Metazoa</taxon>
        <taxon>Ecdysozoa</taxon>
        <taxon>Nematoda</taxon>
        <taxon>Chromadorea</taxon>
        <taxon>Rhabditida</taxon>
        <taxon>Tylenchina</taxon>
        <taxon>Panagrolaimomorpha</taxon>
        <taxon>Panagrolaimoidea</taxon>
        <taxon>Panagrolaimidae</taxon>
        <taxon>Panagrellus</taxon>
    </lineage>
</organism>
<dbReference type="FunFam" id="3.40.30.10:FF:000117">
    <property type="entry name" value="thioredoxin-related transmembrane protein 1"/>
    <property type="match status" value="1"/>
</dbReference>
<evidence type="ECO:0000256" key="5">
    <source>
        <dbReference type="ARBA" id="ARBA00022525"/>
    </source>
</evidence>
<dbReference type="GO" id="GO:0031966">
    <property type="term" value="C:mitochondrial membrane"/>
    <property type="evidence" value="ECO:0007669"/>
    <property type="project" value="UniProtKB-SubCell"/>
</dbReference>
<name>A0A7E4VNY9_PANRE</name>
<keyword evidence="5" id="KW-0964">Secreted</keyword>
<keyword evidence="13 24" id="KW-0472">Membrane</keyword>
<keyword evidence="15" id="KW-1015">Disulfide bond</keyword>
<evidence type="ECO:0000256" key="16">
    <source>
        <dbReference type="ARBA" id="ARBA00023235"/>
    </source>
</evidence>
<keyword evidence="9" id="KW-0256">Endoplasmic reticulum</keyword>
<dbReference type="AlphaFoldDB" id="A0A7E4VNY9"/>
<evidence type="ECO:0000256" key="6">
    <source>
        <dbReference type="ARBA" id="ARBA00022553"/>
    </source>
</evidence>
<dbReference type="InterPro" id="IPR052454">
    <property type="entry name" value="TMX_domain-containing"/>
</dbReference>
<evidence type="ECO:0000256" key="7">
    <source>
        <dbReference type="ARBA" id="ARBA00022692"/>
    </source>
</evidence>
<evidence type="ECO:0000256" key="13">
    <source>
        <dbReference type="ARBA" id="ARBA00023136"/>
    </source>
</evidence>
<proteinExistence type="predicted"/>
<dbReference type="GO" id="GO:0003756">
    <property type="term" value="F:protein disulfide isomerase activity"/>
    <property type="evidence" value="ECO:0007669"/>
    <property type="project" value="UniProtKB-ARBA"/>
</dbReference>
<feature type="transmembrane region" description="Helical" evidence="24">
    <location>
        <begin position="390"/>
        <end position="419"/>
    </location>
</feature>
<reference evidence="27" key="2">
    <citation type="submission" date="2020-10" db="UniProtKB">
        <authorList>
            <consortium name="WormBaseParasite"/>
        </authorList>
    </citation>
    <scope>IDENTIFICATION</scope>
</reference>
<dbReference type="SUPFAM" id="SSF52833">
    <property type="entry name" value="Thioredoxin-like"/>
    <property type="match status" value="1"/>
</dbReference>
<keyword evidence="6" id="KW-0597">Phosphoprotein</keyword>
<evidence type="ECO:0000256" key="9">
    <source>
        <dbReference type="ARBA" id="ARBA00022824"/>
    </source>
</evidence>
<dbReference type="PROSITE" id="PS00194">
    <property type="entry name" value="THIOREDOXIN_1"/>
    <property type="match status" value="1"/>
</dbReference>
<dbReference type="Gene3D" id="3.40.30.10">
    <property type="entry name" value="Glutaredoxin"/>
    <property type="match status" value="1"/>
</dbReference>
<evidence type="ECO:0000313" key="26">
    <source>
        <dbReference type="Proteomes" id="UP000492821"/>
    </source>
</evidence>
<evidence type="ECO:0000313" key="27">
    <source>
        <dbReference type="WBParaSite" id="Pan_g2349.t1"/>
    </source>
</evidence>
<feature type="region of interest" description="Disordered" evidence="23">
    <location>
        <begin position="54"/>
        <end position="77"/>
    </location>
</feature>
<evidence type="ECO:0000256" key="21">
    <source>
        <dbReference type="ARBA" id="ARBA00075863"/>
    </source>
</evidence>
<dbReference type="GO" id="GO:0015036">
    <property type="term" value="F:disulfide oxidoreductase activity"/>
    <property type="evidence" value="ECO:0007669"/>
    <property type="project" value="TreeGrafter"/>
</dbReference>
<evidence type="ECO:0000256" key="14">
    <source>
        <dbReference type="ARBA" id="ARBA00023139"/>
    </source>
</evidence>
<accession>A0A7E4VNY9</accession>
<evidence type="ECO:0000256" key="10">
    <source>
        <dbReference type="ARBA" id="ARBA00022982"/>
    </source>
</evidence>
<keyword evidence="4" id="KW-0813">Transport</keyword>
<dbReference type="InterPro" id="IPR013766">
    <property type="entry name" value="Thioredoxin_domain"/>
</dbReference>
<keyword evidence="10" id="KW-0249">Electron transport</keyword>
<feature type="compositionally biased region" description="Basic and acidic residues" evidence="23">
    <location>
        <begin position="441"/>
        <end position="461"/>
    </location>
</feature>
<dbReference type="GO" id="GO:0005789">
    <property type="term" value="C:endoplasmic reticulum membrane"/>
    <property type="evidence" value="ECO:0007669"/>
    <property type="project" value="UniProtKB-SubCell"/>
</dbReference>
<evidence type="ECO:0000256" key="3">
    <source>
        <dbReference type="ARBA" id="ARBA00004613"/>
    </source>
</evidence>
<dbReference type="CDD" id="cd02994">
    <property type="entry name" value="PDI_a_TMX"/>
    <property type="match status" value="1"/>
</dbReference>
<dbReference type="Proteomes" id="UP000492821">
    <property type="component" value="Unassembled WGS sequence"/>
</dbReference>
<evidence type="ECO:0000256" key="2">
    <source>
        <dbReference type="ARBA" id="ARBA00004583"/>
    </source>
</evidence>
<sequence length="461" mass="49959">MTKTKPRPSITRVKTVGTVKPRTLSLLVVALISVDLGGNVREVAEARRKITNNGVSNDAKKRRERGPAIAPADSSSLRQPACGYVGQRRHTIPTGRSSSAPVSLIGDACTCLPYLCMRRLIVRGCVGVRSVFTLLADGADCRVSFFGSDCKGVLRSIGLVRGRMEKNTTATGHSDSAAVFFTGKQVCPVLSVVFRMRKADVALVGAITDAVVKLKPLTMRLITALCLALCISSAVGAAKNPSLISLNEEIWEDVLAGEWMIEFHAPWCPACKDLQKAWNAFAGWSKDLNIKVAEVDVTTNPGLSGRFLVTALPTIYHVKDGVFRPYQGPRDKNNFISFIEDKRWSAIDPLPSYKHPNSPQMTVVAYFFKLSMAVRDFHNNLVENHGVPSWASYTGFATVTLALGCVLGFLIVCVIDYVFPTGLAAQAAARAAAQKKKAGKSKAEKSNDTKSEDKPESKKAK</sequence>
<comment type="subcellular location">
    <subcellularLocation>
        <location evidence="1">Endoplasmic reticulum membrane</location>
        <topology evidence="1">Single-pass type I membrane protein</topology>
    </subcellularLocation>
    <subcellularLocation>
        <location evidence="2">Mitochondrion membrane</location>
        <topology evidence="2">Single-pass type I membrane protein</topology>
    </subcellularLocation>
    <subcellularLocation>
        <location evidence="3">Secreted</location>
    </subcellularLocation>
</comment>
<dbReference type="WBParaSite" id="Pan_g2349.t1">
    <property type="protein sequence ID" value="Pan_g2349.t1"/>
    <property type="gene ID" value="Pan_g2349"/>
</dbReference>
<evidence type="ECO:0000256" key="19">
    <source>
        <dbReference type="ARBA" id="ARBA00062962"/>
    </source>
</evidence>
<dbReference type="Pfam" id="PF00085">
    <property type="entry name" value="Thioredoxin"/>
    <property type="match status" value="1"/>
</dbReference>
<evidence type="ECO:0000256" key="12">
    <source>
        <dbReference type="ARBA" id="ARBA00023128"/>
    </source>
</evidence>
<dbReference type="PANTHER" id="PTHR46107">
    <property type="entry name" value="DUMPY: SHORTER THAN WILD-TYPE"/>
    <property type="match status" value="1"/>
</dbReference>
<dbReference type="InterPro" id="IPR017937">
    <property type="entry name" value="Thioredoxin_CS"/>
</dbReference>
<evidence type="ECO:0000256" key="23">
    <source>
        <dbReference type="SAM" id="MobiDB-lite"/>
    </source>
</evidence>
<evidence type="ECO:0000256" key="18">
    <source>
        <dbReference type="ARBA" id="ARBA00023288"/>
    </source>
</evidence>
<keyword evidence="7 24" id="KW-0812">Transmembrane</keyword>
<feature type="domain" description="Thioredoxin" evidence="25">
    <location>
        <begin position="232"/>
        <end position="344"/>
    </location>
</feature>
<keyword evidence="12" id="KW-0496">Mitochondrion</keyword>
<evidence type="ECO:0000256" key="15">
    <source>
        <dbReference type="ARBA" id="ARBA00023157"/>
    </source>
</evidence>
<keyword evidence="11 24" id="KW-1133">Transmembrane helix</keyword>
<protein>
    <recommendedName>
        <fullName evidence="20">Thioredoxin-related transmembrane protein 1</fullName>
    </recommendedName>
    <alternativeName>
        <fullName evidence="22">Protein disulfide-isomerase TMX1</fullName>
    </alternativeName>
    <alternativeName>
        <fullName evidence="21">Thioredoxin domain-containing protein 1</fullName>
    </alternativeName>
</protein>
<dbReference type="PROSITE" id="PS51352">
    <property type="entry name" value="THIOREDOXIN_2"/>
    <property type="match status" value="1"/>
</dbReference>
<comment type="subunit">
    <text evidence="19">Interacts with ATP2A2.</text>
</comment>
<keyword evidence="17" id="KW-0676">Redox-active center</keyword>
<evidence type="ECO:0000256" key="22">
    <source>
        <dbReference type="ARBA" id="ARBA00076905"/>
    </source>
</evidence>
<evidence type="ECO:0000256" key="8">
    <source>
        <dbReference type="ARBA" id="ARBA00022729"/>
    </source>
</evidence>
<keyword evidence="14" id="KW-0564">Palmitate</keyword>
<keyword evidence="8" id="KW-0732">Signal</keyword>
<evidence type="ECO:0000256" key="1">
    <source>
        <dbReference type="ARBA" id="ARBA00004115"/>
    </source>
</evidence>
<evidence type="ECO:0000256" key="11">
    <source>
        <dbReference type="ARBA" id="ARBA00022989"/>
    </source>
</evidence>
<dbReference type="GO" id="GO:0005576">
    <property type="term" value="C:extracellular region"/>
    <property type="evidence" value="ECO:0007669"/>
    <property type="project" value="UniProtKB-SubCell"/>
</dbReference>
<evidence type="ECO:0000256" key="17">
    <source>
        <dbReference type="ARBA" id="ARBA00023284"/>
    </source>
</evidence>
<dbReference type="PANTHER" id="PTHR46107:SF3">
    <property type="entry name" value="THIOREDOXIN DOMAIN-CONTAINING PROTEIN"/>
    <property type="match status" value="1"/>
</dbReference>